<feature type="non-terminal residue" evidence="1">
    <location>
        <position position="1"/>
    </location>
</feature>
<proteinExistence type="predicted"/>
<comment type="caution">
    <text evidence="1">The sequence shown here is derived from an EMBL/GenBank/DDBJ whole genome shotgun (WGS) entry which is preliminary data.</text>
</comment>
<keyword evidence="2" id="KW-1185">Reference proteome</keyword>
<name>A0AAJ0E704_9PEZI</name>
<dbReference type="GeneID" id="85334009"/>
<evidence type="ECO:0000313" key="1">
    <source>
        <dbReference type="EMBL" id="KAK1536950.1"/>
    </source>
</evidence>
<dbReference type="RefSeq" id="XP_060319112.1">
    <property type="nucleotide sequence ID" value="XM_060450462.1"/>
</dbReference>
<evidence type="ECO:0000313" key="2">
    <source>
        <dbReference type="Proteomes" id="UP001240678"/>
    </source>
</evidence>
<sequence>VGVSPSALQAQSEPPSSPHVCYFPPRITSQVSSVLNALQKAQVPSYPFPRLLISMPSIAVRCHWAHRRFPSWAD</sequence>
<dbReference type="AlphaFoldDB" id="A0AAJ0E704"/>
<accession>A0AAJ0E704</accession>
<dbReference type="EMBL" id="MOOE01000002">
    <property type="protein sequence ID" value="KAK1536950.1"/>
    <property type="molecule type" value="Genomic_DNA"/>
</dbReference>
<reference evidence="1 2" key="1">
    <citation type="submission" date="2016-10" db="EMBL/GenBank/DDBJ databases">
        <title>The genome sequence of Colletotrichum fioriniae PJ7.</title>
        <authorList>
            <person name="Baroncelli R."/>
        </authorList>
    </citation>
    <scope>NUCLEOTIDE SEQUENCE [LARGE SCALE GENOMIC DNA]</scope>
    <source>
        <strain evidence="1 2">IMI 309622</strain>
    </source>
</reference>
<protein>
    <submittedName>
        <fullName evidence="1">Uncharacterized protein</fullName>
    </submittedName>
</protein>
<gene>
    <name evidence="1" type="ORF">CCOS01_02270</name>
</gene>
<dbReference type="Proteomes" id="UP001240678">
    <property type="component" value="Unassembled WGS sequence"/>
</dbReference>
<organism evidence="1 2">
    <name type="scientific">Colletotrichum costaricense</name>
    <dbReference type="NCBI Taxonomy" id="1209916"/>
    <lineage>
        <taxon>Eukaryota</taxon>
        <taxon>Fungi</taxon>
        <taxon>Dikarya</taxon>
        <taxon>Ascomycota</taxon>
        <taxon>Pezizomycotina</taxon>
        <taxon>Sordariomycetes</taxon>
        <taxon>Hypocreomycetidae</taxon>
        <taxon>Glomerellales</taxon>
        <taxon>Glomerellaceae</taxon>
        <taxon>Colletotrichum</taxon>
        <taxon>Colletotrichum acutatum species complex</taxon>
    </lineage>
</organism>